<accession>A0A1D4LH84</accession>
<reference evidence="5 8" key="2">
    <citation type="submission" date="2016-09" db="EMBL/GenBank/DDBJ databases">
        <authorList>
            <consortium name="Pathogen Informatics"/>
        </authorList>
    </citation>
    <scope>NUCLEOTIDE SEQUENCE [LARGE SCALE GENOMIC DNA]</scope>
    <source>
        <strain evidence="5 8">82B</strain>
    </source>
</reference>
<feature type="compositionally biased region" description="Acidic residues" evidence="2">
    <location>
        <begin position="46"/>
        <end position="59"/>
    </location>
</feature>
<evidence type="ECO:0000313" key="5">
    <source>
        <dbReference type="EMBL" id="SCS67215.1"/>
    </source>
</evidence>
<feature type="domain" description="DUF5067" evidence="4">
    <location>
        <begin position="55"/>
        <end position="187"/>
    </location>
</feature>
<feature type="region of interest" description="Disordered" evidence="2">
    <location>
        <begin position="184"/>
        <end position="204"/>
    </location>
</feature>
<keyword evidence="7" id="KW-1185">Reference proteome</keyword>
<evidence type="ECO:0000313" key="7">
    <source>
        <dbReference type="Proteomes" id="UP000095412"/>
    </source>
</evidence>
<dbReference type="InterPro" id="IPR031989">
    <property type="entry name" value="DUF5067"/>
</dbReference>
<evidence type="ECO:0000256" key="3">
    <source>
        <dbReference type="SAM" id="SignalP"/>
    </source>
</evidence>
<evidence type="ECO:0000313" key="8">
    <source>
        <dbReference type="Proteomes" id="UP000095768"/>
    </source>
</evidence>
<dbReference type="InterPro" id="IPR029050">
    <property type="entry name" value="Immunoprotect_excell_Ig-like"/>
</dbReference>
<dbReference type="EMBL" id="FMPI01000007">
    <property type="protein sequence ID" value="SCS85696.1"/>
    <property type="molecule type" value="Genomic_DNA"/>
</dbReference>
<evidence type="ECO:0000259" key="4">
    <source>
        <dbReference type="Pfam" id="PF16729"/>
    </source>
</evidence>
<feature type="compositionally biased region" description="Basic and acidic residues" evidence="2">
    <location>
        <begin position="20"/>
        <end position="45"/>
    </location>
</feature>
<evidence type="ECO:0000256" key="2">
    <source>
        <dbReference type="SAM" id="MobiDB-lite"/>
    </source>
</evidence>
<feature type="region of interest" description="Disordered" evidence="2">
    <location>
        <begin position="20"/>
        <end position="68"/>
    </location>
</feature>
<evidence type="ECO:0000256" key="1">
    <source>
        <dbReference type="ARBA" id="ARBA00022729"/>
    </source>
</evidence>
<sequence>MKKLLALLFASLLVLTACAAKDDSSKKDSENKSEESSDTASKDEGGETDSVDVDSDSSDESSKSDATFKNDKLESKDFDIELKDTKIVKASEYDEDDKPSIALIFKVKNKSDKEVTANSAFYDAFEVYQNSKDTKRDLRPGGGYQSDLYEKYEDTSTDKINKDGEVESVQFYKLKDTKTPVTVQAKDPSNYERKDIGKKEIKLN</sequence>
<dbReference type="OrthoDB" id="2414419at2"/>
<dbReference type="Proteomes" id="UP000095412">
    <property type="component" value="Unassembled WGS sequence"/>
</dbReference>
<gene>
    <name evidence="5" type="ORF">SAMEA2297795_00948</name>
    <name evidence="6" type="ORF">SAMEA2297796_01255</name>
</gene>
<reference evidence="6 7" key="1">
    <citation type="submission" date="2016-09" db="EMBL/GenBank/DDBJ databases">
        <authorList>
            <consortium name="Pathogen Informatics"/>
            <person name="Sun Q."/>
            <person name="Inoue M."/>
        </authorList>
    </citation>
    <scope>NUCLEOTIDE SEQUENCE [LARGE SCALE GENOMIC DNA]</scope>
    <source>
        <strain evidence="6 7">82C</strain>
    </source>
</reference>
<name>A0A1D4LH84_9STAP</name>
<dbReference type="Pfam" id="PF16729">
    <property type="entry name" value="DUF5067"/>
    <property type="match status" value="1"/>
</dbReference>
<dbReference type="Gene3D" id="2.60.40.1240">
    <property type="match status" value="1"/>
</dbReference>
<proteinExistence type="predicted"/>
<keyword evidence="1 3" id="KW-0732">Signal</keyword>
<feature type="signal peptide" evidence="3">
    <location>
        <begin position="1"/>
        <end position="19"/>
    </location>
</feature>
<dbReference type="Proteomes" id="UP000095768">
    <property type="component" value="Unassembled WGS sequence"/>
</dbReference>
<dbReference type="AlphaFoldDB" id="A0A1D4LH84"/>
<dbReference type="EMBL" id="FMPG01000002">
    <property type="protein sequence ID" value="SCS67215.1"/>
    <property type="molecule type" value="Genomic_DNA"/>
</dbReference>
<evidence type="ECO:0000313" key="6">
    <source>
        <dbReference type="EMBL" id="SCS85696.1"/>
    </source>
</evidence>
<organism evidence="5 8">
    <name type="scientific">Staphylococcus caeli</name>
    <dbReference type="NCBI Taxonomy" id="2201815"/>
    <lineage>
        <taxon>Bacteria</taxon>
        <taxon>Bacillati</taxon>
        <taxon>Bacillota</taxon>
        <taxon>Bacilli</taxon>
        <taxon>Bacillales</taxon>
        <taxon>Staphylococcaceae</taxon>
        <taxon>Staphylococcus</taxon>
    </lineage>
</organism>
<feature type="chain" id="PRO_5039426900" evidence="3">
    <location>
        <begin position="20"/>
        <end position="204"/>
    </location>
</feature>
<protein>
    <submittedName>
        <fullName evidence="5">Phage protein</fullName>
    </submittedName>
</protein>
<dbReference type="PROSITE" id="PS51257">
    <property type="entry name" value="PROKAR_LIPOPROTEIN"/>
    <property type="match status" value="1"/>
</dbReference>
<feature type="compositionally biased region" description="Basic and acidic residues" evidence="2">
    <location>
        <begin position="189"/>
        <end position="204"/>
    </location>
</feature>
<dbReference type="RefSeq" id="WP_069995430.1">
    <property type="nucleotide sequence ID" value="NZ_FMPG01000002.1"/>
</dbReference>